<dbReference type="Gene3D" id="1.25.40.10">
    <property type="entry name" value="Tetratricopeptide repeat domain"/>
    <property type="match status" value="1"/>
</dbReference>
<dbReference type="InterPro" id="IPR011990">
    <property type="entry name" value="TPR-like_helical_dom_sf"/>
</dbReference>
<dbReference type="SUPFAM" id="SSF48452">
    <property type="entry name" value="TPR-like"/>
    <property type="match status" value="1"/>
</dbReference>
<evidence type="ECO:0000256" key="1">
    <source>
        <dbReference type="SAM" id="MobiDB-lite"/>
    </source>
</evidence>
<evidence type="ECO:0000313" key="3">
    <source>
        <dbReference type="Proteomes" id="UP000622533"/>
    </source>
</evidence>
<dbReference type="RefSeq" id="WP_193917456.1">
    <property type="nucleotide sequence ID" value="NZ_JADEXS020000001.1"/>
</dbReference>
<proteinExistence type="predicted"/>
<feature type="region of interest" description="Disordered" evidence="1">
    <location>
        <begin position="587"/>
        <end position="607"/>
    </location>
</feature>
<keyword evidence="3" id="KW-1185">Reference proteome</keyword>
<protein>
    <recommendedName>
        <fullName evidence="4">Tetratricopeptide repeat protein</fullName>
    </recommendedName>
</protein>
<dbReference type="EMBL" id="JADEXS010000181">
    <property type="protein sequence ID" value="MBE9023659.1"/>
    <property type="molecule type" value="Genomic_DNA"/>
</dbReference>
<dbReference type="InterPro" id="IPR019734">
    <property type="entry name" value="TPR_rpt"/>
</dbReference>
<reference evidence="2" key="1">
    <citation type="submission" date="2020-10" db="EMBL/GenBank/DDBJ databases">
        <authorList>
            <person name="Castelo-Branco R."/>
            <person name="Eusebio N."/>
            <person name="Adriana R."/>
            <person name="Vieira A."/>
            <person name="Brugerolle De Fraissinette N."/>
            <person name="Rezende De Castro R."/>
            <person name="Schneider M.P."/>
            <person name="Vasconcelos V."/>
            <person name="Leao P.N."/>
        </authorList>
    </citation>
    <scope>NUCLEOTIDE SEQUENCE</scope>
    <source>
        <strain evidence="2">LEGE 12446</strain>
    </source>
</reference>
<organism evidence="2 3">
    <name type="scientific">Desmonostoc muscorum LEGE 12446</name>
    <dbReference type="NCBI Taxonomy" id="1828758"/>
    <lineage>
        <taxon>Bacteria</taxon>
        <taxon>Bacillati</taxon>
        <taxon>Cyanobacteriota</taxon>
        <taxon>Cyanophyceae</taxon>
        <taxon>Nostocales</taxon>
        <taxon>Nostocaceae</taxon>
        <taxon>Desmonostoc</taxon>
    </lineage>
</organism>
<dbReference type="AlphaFoldDB" id="A0A8J6ZXF1"/>
<evidence type="ECO:0000313" key="2">
    <source>
        <dbReference type="EMBL" id="MBE9023659.1"/>
    </source>
</evidence>
<evidence type="ECO:0008006" key="4">
    <source>
        <dbReference type="Google" id="ProtNLM"/>
    </source>
</evidence>
<name>A0A8J6ZXF1_DESMC</name>
<dbReference type="Proteomes" id="UP000622533">
    <property type="component" value="Unassembled WGS sequence"/>
</dbReference>
<comment type="caution">
    <text evidence="2">The sequence shown here is derived from an EMBL/GenBank/DDBJ whole genome shotgun (WGS) entry which is preliminary data.</text>
</comment>
<gene>
    <name evidence="2" type="ORF">IQ276_14835</name>
</gene>
<dbReference type="SMART" id="SM00028">
    <property type="entry name" value="TPR"/>
    <property type="match status" value="2"/>
</dbReference>
<sequence>MDKESENRLKHFAALKSKYQASNYQDSSPFSLLYLILRKVDLAIELTQLEFDWLREQELFETIENIHLQQFSLGEAKRLEAEFSHLKTKYKVGKPWEYSVDSFLYPILWKLESGNNLTDSEVKLLQDNILTQTIAILQDIRNFVALKEKYQATRHQDSYPDSRLYKVLKKLDTEASLSESEYEWLLNHELFETIEIFEHQESAKQAKFTELKAKYQASKHPDKSLASKLYQILEKLDADKKLNYEEIYWLEQQGLKETIAIAKELEQKREFITLKVKYNASQYEDSSPANYLYPLLKRLDTENRLNEDDIKFLIKYQLTETIEIVDEKYASSLKQKIESVGILSDSELEWLNNHGREDIIILAQEKHFAILKRKYGLIDPTLTMEPYYTIMVKLEKKERLDLILVAQLIEKNMLSREGKIAIAHYRLEAEFYEQEIQRTGHKWHIPTASSYWRKAEQPEQALKITNLDLGRIKESNLKSAILVTRGAAFRDMENLADAESCARKAMECQPNSYQPYTLMGAIYYDRGDYVEGDYWFEQAIQRGAKTEDIDDELKRVFRSTKDENKRHEAAEYLLKKDSKRYSWAKSYLKKSQDNSKSTGLHRQNIKK</sequence>
<accession>A0A8J6ZXF1</accession>